<keyword evidence="2" id="KW-1185">Reference proteome</keyword>
<evidence type="ECO:0000313" key="2">
    <source>
        <dbReference type="Proteomes" id="UP000620559"/>
    </source>
</evidence>
<reference evidence="1" key="1">
    <citation type="submission" date="2020-10" db="EMBL/GenBank/DDBJ databases">
        <authorList>
            <person name="Castelo-Branco R."/>
            <person name="Eusebio N."/>
            <person name="Adriana R."/>
            <person name="Vieira A."/>
            <person name="Brugerolle De Fraissinette N."/>
            <person name="Rezende De Castro R."/>
            <person name="Schneider M.P."/>
            <person name="Vasconcelos V."/>
            <person name="Leao P.N."/>
        </authorList>
    </citation>
    <scope>NUCLEOTIDE SEQUENCE</scope>
    <source>
        <strain evidence="1">LEGE 06105</strain>
    </source>
</reference>
<gene>
    <name evidence="1" type="ORF">IQ247_07990</name>
</gene>
<dbReference type="EMBL" id="JADEWL010000017">
    <property type="protein sequence ID" value="MBE9212656.1"/>
    <property type="molecule type" value="Genomic_DNA"/>
</dbReference>
<evidence type="ECO:0000313" key="1">
    <source>
        <dbReference type="EMBL" id="MBE9212656.1"/>
    </source>
</evidence>
<comment type="caution">
    <text evidence="1">The sequence shown here is derived from an EMBL/GenBank/DDBJ whole genome shotgun (WGS) entry which is preliminary data.</text>
</comment>
<dbReference type="AlphaFoldDB" id="A0A8J7JZM3"/>
<name>A0A8J7JZM3_9CYAN</name>
<organism evidence="1 2">
    <name type="scientific">Plectonema cf. radiosum LEGE 06105</name>
    <dbReference type="NCBI Taxonomy" id="945769"/>
    <lineage>
        <taxon>Bacteria</taxon>
        <taxon>Bacillati</taxon>
        <taxon>Cyanobacteriota</taxon>
        <taxon>Cyanophyceae</taxon>
        <taxon>Oscillatoriophycideae</taxon>
        <taxon>Oscillatoriales</taxon>
        <taxon>Microcoleaceae</taxon>
        <taxon>Plectonema</taxon>
    </lineage>
</organism>
<dbReference type="Proteomes" id="UP000620559">
    <property type="component" value="Unassembled WGS sequence"/>
</dbReference>
<proteinExistence type="predicted"/>
<accession>A0A8J7JZM3</accession>
<sequence length="148" mass="16773">MNTHRGNLRQRNCKSCGELFIPQKKTSNYCSRTCSNRGRRGISYSNDSWGNKSRRNLAVLVNTFHFDSCMVEGCNYNRTYDIHRLIEGKNDGDYVVGNMFAICPNHHAEVTRGLIKLEKIDDQTLRIAEDAAHGRATGFEHQSTAAMS</sequence>
<evidence type="ECO:0008006" key="3">
    <source>
        <dbReference type="Google" id="ProtNLM"/>
    </source>
</evidence>
<protein>
    <recommendedName>
        <fullName evidence="3">HNH endonuclease</fullName>
    </recommendedName>
</protein>
<dbReference type="RefSeq" id="WP_193918798.1">
    <property type="nucleotide sequence ID" value="NZ_JADEWL010000017.1"/>
</dbReference>